<evidence type="ECO:0000256" key="1">
    <source>
        <dbReference type="SAM" id="Phobius"/>
    </source>
</evidence>
<dbReference type="InterPro" id="IPR012538">
    <property type="entry name" value="Cyt_c_oxidase_su2a"/>
</dbReference>
<accession>A0A2K8N3Y5</accession>
<keyword evidence="1" id="KW-0472">Membrane</keyword>
<name>A0A2K8N3Y5_9BACL</name>
<evidence type="ECO:0000313" key="2">
    <source>
        <dbReference type="EMBL" id="ATY84158.1"/>
    </source>
</evidence>
<sequence length="49" mass="5452">MAQMSAPKTRERETEAEENLKGTLASVFIVGAVLLVSWLGVFILFLDRN</sequence>
<dbReference type="Pfam" id="PF08113">
    <property type="entry name" value="CoxIIa"/>
    <property type="match status" value="1"/>
</dbReference>
<dbReference type="SUPFAM" id="SSF81473">
    <property type="entry name" value="Bacterial ba3 type cytochrome c oxidase subunit IIa"/>
    <property type="match status" value="1"/>
</dbReference>
<organism evidence="2 3">
    <name type="scientific">Kyrpidia spormannii</name>
    <dbReference type="NCBI Taxonomy" id="2055160"/>
    <lineage>
        <taxon>Bacteria</taxon>
        <taxon>Bacillati</taxon>
        <taxon>Bacillota</taxon>
        <taxon>Bacilli</taxon>
        <taxon>Bacillales</taxon>
        <taxon>Alicyclobacillaceae</taxon>
        <taxon>Kyrpidia</taxon>
    </lineage>
</organism>
<dbReference type="AlphaFoldDB" id="A0A2K8N3Y5"/>
<dbReference type="OrthoDB" id="2418411at2"/>
<keyword evidence="1" id="KW-1133">Transmembrane helix</keyword>
<proteinExistence type="predicted"/>
<protein>
    <submittedName>
        <fullName evidence="2">Cytochrome c oxidase subunit 2A</fullName>
    </submittedName>
</protein>
<feature type="transmembrane region" description="Helical" evidence="1">
    <location>
        <begin position="24"/>
        <end position="46"/>
    </location>
</feature>
<keyword evidence="1" id="KW-0812">Transmembrane</keyword>
<evidence type="ECO:0000313" key="3">
    <source>
        <dbReference type="Proteomes" id="UP000231932"/>
    </source>
</evidence>
<keyword evidence="3" id="KW-1185">Reference proteome</keyword>
<dbReference type="EMBL" id="CP024955">
    <property type="protein sequence ID" value="ATY84158.1"/>
    <property type="molecule type" value="Genomic_DNA"/>
</dbReference>
<dbReference type="Proteomes" id="UP000231932">
    <property type="component" value="Chromosome"/>
</dbReference>
<dbReference type="KEGG" id="kyr:CVV65_03650"/>
<dbReference type="InterPro" id="IPR036246">
    <property type="entry name" value="Cyt_c_oxidase_su2a_ba3"/>
</dbReference>
<gene>
    <name evidence="2" type="ORF">CVV65_03650</name>
</gene>
<dbReference type="RefSeq" id="WP_100666988.1">
    <property type="nucleotide sequence ID" value="NZ_CP024955.1"/>
</dbReference>
<reference evidence="3" key="1">
    <citation type="submission" date="2017-11" db="EMBL/GenBank/DDBJ databases">
        <title>Complete Genome Sequence of Kyrpidia sp. Strain EA-1, a thermophilic, hydrogen-oxidizing Bacterium, isolated from the Azores.</title>
        <authorList>
            <person name="Reiner J.E."/>
            <person name="Lapp C.J."/>
            <person name="Bunk B."/>
            <person name="Gescher J."/>
        </authorList>
    </citation>
    <scope>NUCLEOTIDE SEQUENCE [LARGE SCALE GENOMIC DNA]</scope>
    <source>
        <strain evidence="3">EA-1</strain>
    </source>
</reference>